<evidence type="ECO:0000256" key="1">
    <source>
        <dbReference type="ARBA" id="ARBA00004322"/>
    </source>
</evidence>
<feature type="compositionally biased region" description="Low complexity" evidence="30">
    <location>
        <begin position="47"/>
        <end position="56"/>
    </location>
</feature>
<evidence type="ECO:0000256" key="28">
    <source>
        <dbReference type="ARBA" id="ARBA00046653"/>
    </source>
</evidence>
<dbReference type="InterPro" id="IPR058901">
    <property type="entry name" value="ATRX_C"/>
</dbReference>
<feature type="compositionally biased region" description="Basic and acidic residues" evidence="30">
    <location>
        <begin position="1029"/>
        <end position="1112"/>
    </location>
</feature>
<keyword evidence="6" id="KW-0158">Chromosome</keyword>
<comment type="subcellular location">
    <subcellularLocation>
        <location evidence="2">Chromosome</location>
        <location evidence="2">Telomere</location>
    </subcellularLocation>
    <subcellularLocation>
        <location evidence="1">Nucleus</location>
        <location evidence="1">PML body</location>
    </subcellularLocation>
</comment>
<evidence type="ECO:0000256" key="19">
    <source>
        <dbReference type="ARBA" id="ARBA00022853"/>
    </source>
</evidence>
<feature type="compositionally biased region" description="Basic and acidic residues" evidence="30">
    <location>
        <begin position="815"/>
        <end position="833"/>
    </location>
</feature>
<evidence type="ECO:0000256" key="11">
    <source>
        <dbReference type="ARBA" id="ARBA00022741"/>
    </source>
</evidence>
<dbReference type="CDD" id="cd18068">
    <property type="entry name" value="DEXHc_ATRX"/>
    <property type="match status" value="1"/>
</dbReference>
<dbReference type="VGNC" id="VGNC:85686">
    <property type="gene designation" value="ATRX"/>
</dbReference>
<dbReference type="GO" id="GO:0033044">
    <property type="term" value="P:regulation of chromosome organization"/>
    <property type="evidence" value="ECO:0007669"/>
    <property type="project" value="UniProtKB-ARBA"/>
</dbReference>
<dbReference type="InterPro" id="IPR025766">
    <property type="entry name" value="ADD"/>
</dbReference>
<evidence type="ECO:0000313" key="36">
    <source>
        <dbReference type="VGNC" id="VGNC:85686"/>
    </source>
</evidence>
<dbReference type="PROSITE" id="PS51194">
    <property type="entry name" value="HELICASE_CTER"/>
    <property type="match status" value="1"/>
</dbReference>
<evidence type="ECO:0000256" key="14">
    <source>
        <dbReference type="ARBA" id="ARBA00022801"/>
    </source>
</evidence>
<comment type="subunit">
    <text evidence="28">Interacts with DAXX to form the chromatin remodeling complex ATRX:DAXX. Probably binds EZH2. Binds annexin V in a calcium and phosphatidylcholine/phosphatidylserine-dependent manner. Interacts directly with CBX5 via the PxVxL motif. Interacts with RAD50, MRE11 and NBN; indicative for an association with the MRN complex. Interacts with histone MACROH2A1. Interacts with histone H3 peptides methylated at 'Lys-10' with preferences H3K9me3 &gt; H3K9me2 &gt; H3K9me1. Interacts with histone H3 peptides unmethylated at 'Lys-5' (H3K4me0). Interacts with MECP2, SMC1 and SMC3. Interacts with SETDB1, TRIM28 and ZNF274.</text>
</comment>
<feature type="compositionally biased region" description="Basic residues" evidence="30">
    <location>
        <begin position="1783"/>
        <end position="1793"/>
    </location>
</feature>
<dbReference type="Proteomes" id="UP000008227">
    <property type="component" value="Chromosome X"/>
</dbReference>
<keyword evidence="13" id="KW-0863">Zinc-finger</keyword>
<dbReference type="SUPFAM" id="SSF52540">
    <property type="entry name" value="P-loop containing nucleoside triphosphate hydrolases"/>
    <property type="match status" value="2"/>
</dbReference>
<dbReference type="FunFam" id="3.30.40.10:FF:000091">
    <property type="entry name" value="transcriptional regulator ATRX isoform X1"/>
    <property type="match status" value="1"/>
</dbReference>
<evidence type="ECO:0000256" key="15">
    <source>
        <dbReference type="ARBA" id="ARBA00022806"/>
    </source>
</evidence>
<keyword evidence="7" id="KW-0488">Methylation</keyword>
<feature type="compositionally biased region" description="Polar residues" evidence="30">
    <location>
        <begin position="835"/>
        <end position="847"/>
    </location>
</feature>
<dbReference type="FunFam" id="3.40.50.300:FF:000377">
    <property type="entry name" value="transcriptional regulator ATRX isoform X1"/>
    <property type="match status" value="1"/>
</dbReference>
<keyword evidence="20" id="KW-0779">Telomere</keyword>
<evidence type="ECO:0000256" key="27">
    <source>
        <dbReference type="ARBA" id="ARBA00043074"/>
    </source>
</evidence>
<dbReference type="Pfam" id="PF26143">
    <property type="entry name" value="ATRX_C"/>
    <property type="match status" value="1"/>
</dbReference>
<feature type="compositionally biased region" description="Basic residues" evidence="30">
    <location>
        <begin position="917"/>
        <end position="927"/>
    </location>
</feature>
<organism evidence="34 35">
    <name type="scientific">Sus scrofa</name>
    <name type="common">Pig</name>
    <dbReference type="NCBI Taxonomy" id="9823"/>
    <lineage>
        <taxon>Eukaryota</taxon>
        <taxon>Metazoa</taxon>
        <taxon>Chordata</taxon>
        <taxon>Craniata</taxon>
        <taxon>Vertebrata</taxon>
        <taxon>Euteleostomi</taxon>
        <taxon>Mammalia</taxon>
        <taxon>Eutheria</taxon>
        <taxon>Laurasiatheria</taxon>
        <taxon>Artiodactyla</taxon>
        <taxon>Suina</taxon>
        <taxon>Suidae</taxon>
        <taxon>Sus</taxon>
    </lineage>
</organism>
<dbReference type="GO" id="GO:0003682">
    <property type="term" value="F:chromatin binding"/>
    <property type="evidence" value="ECO:0007669"/>
    <property type="project" value="UniProtKB-ARBA"/>
</dbReference>
<dbReference type="FunFam" id="3.40.50.10810:FF:000011">
    <property type="entry name" value="Transcriptional regulator ATRX homolog"/>
    <property type="match status" value="1"/>
</dbReference>
<dbReference type="Pfam" id="PF00176">
    <property type="entry name" value="SNF2-rel_dom"/>
    <property type="match status" value="1"/>
</dbReference>
<dbReference type="Gene3D" id="3.40.50.10810">
    <property type="entry name" value="Tandem AAA-ATPase domain"/>
    <property type="match status" value="1"/>
</dbReference>
<evidence type="ECO:0000256" key="10">
    <source>
        <dbReference type="ARBA" id="ARBA00022723"/>
    </source>
</evidence>
<dbReference type="CDD" id="cd11726">
    <property type="entry name" value="ADDz_ATRX"/>
    <property type="match status" value="1"/>
</dbReference>
<dbReference type="EC" id="3.6.4.12" evidence="4"/>
<evidence type="ECO:0000256" key="6">
    <source>
        <dbReference type="ARBA" id="ARBA00022454"/>
    </source>
</evidence>
<evidence type="ECO:0000259" key="33">
    <source>
        <dbReference type="PROSITE" id="PS51533"/>
    </source>
</evidence>
<feature type="compositionally biased region" description="Basic and acidic residues" evidence="30">
    <location>
        <begin position="1240"/>
        <end position="1251"/>
    </location>
</feature>
<feature type="compositionally biased region" description="Basic residues" evidence="30">
    <location>
        <begin position="768"/>
        <end position="782"/>
    </location>
</feature>
<feature type="domain" description="PHD-type" evidence="33">
    <location>
        <begin position="132"/>
        <end position="269"/>
    </location>
</feature>
<dbReference type="InterPro" id="IPR038718">
    <property type="entry name" value="SNF2-like_sf"/>
</dbReference>
<feature type="compositionally biased region" description="Basic and acidic residues" evidence="30">
    <location>
        <begin position="727"/>
        <end position="750"/>
    </location>
</feature>
<evidence type="ECO:0000259" key="32">
    <source>
        <dbReference type="PROSITE" id="PS51194"/>
    </source>
</evidence>
<evidence type="ECO:0000256" key="25">
    <source>
        <dbReference type="ARBA" id="ARBA00023242"/>
    </source>
</evidence>
<dbReference type="CDD" id="cd18793">
    <property type="entry name" value="SF2_C_SNF"/>
    <property type="match status" value="1"/>
</dbReference>
<dbReference type="GO" id="GO:0010564">
    <property type="term" value="P:regulation of cell cycle process"/>
    <property type="evidence" value="ECO:0007669"/>
    <property type="project" value="UniProtKB-ARBA"/>
</dbReference>
<evidence type="ECO:0000256" key="20">
    <source>
        <dbReference type="ARBA" id="ARBA00022895"/>
    </source>
</evidence>
<dbReference type="InterPro" id="IPR052131">
    <property type="entry name" value="ATRX_domain-containing"/>
</dbReference>
<evidence type="ECO:0000313" key="35">
    <source>
        <dbReference type="Proteomes" id="UP000008227"/>
    </source>
</evidence>
<keyword evidence="22" id="KW-0238">DNA-binding</keyword>
<feature type="compositionally biased region" description="Basic residues" evidence="30">
    <location>
        <begin position="1140"/>
        <end position="1153"/>
    </location>
</feature>
<feature type="domain" description="Helicase ATP-binding" evidence="31">
    <location>
        <begin position="1435"/>
        <end position="1622"/>
    </location>
</feature>
<evidence type="ECO:0000313" key="34">
    <source>
        <dbReference type="Ensembl" id="ENSSSCP00000065905.2"/>
    </source>
</evidence>
<dbReference type="GO" id="GO:0008270">
    <property type="term" value="F:zinc ion binding"/>
    <property type="evidence" value="ECO:0007669"/>
    <property type="project" value="UniProtKB-KW"/>
</dbReference>
<dbReference type="GO" id="GO:0016787">
    <property type="term" value="F:hydrolase activity"/>
    <property type="evidence" value="ECO:0007669"/>
    <property type="project" value="UniProtKB-KW"/>
</dbReference>
<feature type="region of interest" description="Disordered" evidence="30">
    <location>
        <begin position="2317"/>
        <end position="2347"/>
    </location>
</feature>
<dbReference type="PROSITE" id="PS51533">
    <property type="entry name" value="ADD"/>
    <property type="match status" value="1"/>
</dbReference>
<reference evidence="34" key="4">
    <citation type="submission" date="2025-09" db="UniProtKB">
        <authorList>
            <consortium name="Ensembl"/>
        </authorList>
    </citation>
    <scope>IDENTIFICATION</scope>
</reference>
<feature type="compositionally biased region" description="Basic residues" evidence="30">
    <location>
        <begin position="1280"/>
        <end position="1289"/>
    </location>
</feature>
<evidence type="ECO:0000256" key="16">
    <source>
        <dbReference type="ARBA" id="ARBA00022833"/>
    </source>
</evidence>
<dbReference type="Pfam" id="PF17981">
    <property type="entry name" value="ADD_ATRX"/>
    <property type="match status" value="1"/>
</dbReference>
<dbReference type="SUPFAM" id="SSF57903">
    <property type="entry name" value="FYVE/PHD zinc finger"/>
    <property type="match status" value="1"/>
</dbReference>
<feature type="compositionally biased region" description="Basic and acidic residues" evidence="30">
    <location>
        <begin position="441"/>
        <end position="475"/>
    </location>
</feature>
<keyword evidence="24" id="KW-0234">DNA repair</keyword>
<keyword evidence="35" id="KW-1185">Reference proteome</keyword>
<feature type="compositionally biased region" description="Basic and acidic residues" evidence="30">
    <location>
        <begin position="604"/>
        <end position="613"/>
    </location>
</feature>
<keyword evidence="11" id="KW-0547">Nucleotide-binding</keyword>
<feature type="compositionally biased region" description="Basic and acidic residues" evidence="30">
    <location>
        <begin position="1258"/>
        <end position="1278"/>
    </location>
</feature>
<dbReference type="InterPro" id="IPR000330">
    <property type="entry name" value="SNF2_N"/>
</dbReference>
<feature type="compositionally biased region" description="Polar residues" evidence="30">
    <location>
        <begin position="1207"/>
        <end position="1219"/>
    </location>
</feature>
<evidence type="ECO:0000256" key="17">
    <source>
        <dbReference type="ARBA" id="ARBA00022840"/>
    </source>
</evidence>
<dbReference type="GO" id="GO:0003677">
    <property type="term" value="F:DNA binding"/>
    <property type="evidence" value="ECO:0007669"/>
    <property type="project" value="UniProtKB-KW"/>
</dbReference>
<evidence type="ECO:0000256" key="2">
    <source>
        <dbReference type="ARBA" id="ARBA00004574"/>
    </source>
</evidence>
<feature type="compositionally biased region" description="Acidic residues" evidence="30">
    <location>
        <begin position="1228"/>
        <end position="1239"/>
    </location>
</feature>
<evidence type="ECO:0000256" key="23">
    <source>
        <dbReference type="ARBA" id="ARBA00023163"/>
    </source>
</evidence>
<evidence type="ECO:0000256" key="22">
    <source>
        <dbReference type="ARBA" id="ARBA00023125"/>
    </source>
</evidence>
<dbReference type="GO" id="GO:0000792">
    <property type="term" value="C:heterochromatin"/>
    <property type="evidence" value="ECO:0007669"/>
    <property type="project" value="UniProtKB-ARBA"/>
</dbReference>
<feature type="compositionally biased region" description="Basic and acidic residues" evidence="30">
    <location>
        <begin position="988"/>
        <end position="1000"/>
    </location>
</feature>
<accession>A0A5G2R5N8</accession>
<keyword evidence="21" id="KW-0805">Transcription regulation</keyword>
<keyword evidence="18" id="KW-0832">Ubl conjugation</keyword>
<keyword evidence="23" id="KW-0804">Transcription</keyword>
<sequence length="2347" mass="266551">MFSYPIESKLNTLVQKLHDFLAHSSEESEETSSPPRLVMNQSTDKISGSGNNSEMMENSREEYVESDDEKPLDEAVNEDASNENSENDITMQSLPKGTVIVQPEPVLNEDKDDFKGPEFRSRSKMKTENLKKRGEDGLHGIVSCTACGQQVNHFQKDSIYRHPSLQVLICKNCFKYYMSDDISRDSDGMDEQCRWCAEGGNLICCDFCHNAFCKKCILRNLGRKELSTIMDENNQWYCYICHPEPLLDLVTACNSVFENLEQLLQQNKKKIKVDNEKSSKVYDHTPRFSPKKNSSNCNGEEKKLDDSCSGSVTYSYSALIVPKEMIKKAKKLIETTANMNSSYVKFLKQAADNLEINTATKLRQLKAFKSVLADIKKAHLALEEDLNSEIRALDAINKEKNTKEHKVIDAKSETKVRKGEKPCALERKDISKSEAKLSRKLVDSEHLDQSVAVEEQRANKSSSGEHKKSDKKEEPQYEPANTSEDLDMDIVSVPSSVPEDIFENLETAMEVQSSADYQGDGNSGTEQELESSVKLNVTSKDSRGGIKSKTTAKVTKELYVKLTPVSLSNSPVKGADCQEVPQDKDGYKSSGLDTKPENCGLGQEKNDNEHLVESEVPVLSEESDLRRSPRVKTTPLRRQTETHPATSNSDEENNETIKEKQKLSVPMRKKDKRNSSDSAIDNPKPNKLPKSKQSEIVDQNSDSDEMLAILKEVSRMSHSSSSDTDINETHTNHEKTLYDVKTQAGKDDKGKRKRKSSTSGSDFDIKKGKSAKRSMISKKKRQNPSESSNYDSELEKEIKSMSKIGSARTTKKRVPNKEDYDSSDDEKHSKKGMDNQGQKSLRTVQEGSSDDAERKQERENFSSTEGTIDKDKTIMELRDRLSKKQQPSISSDAAKLSSGKEESFSPEDKKVAETREKSKHLKTKTCRKVQGGLSDVAEKFSKKEQSDESSEDDKKQNKKGTEEKEKKTIDLKKKVIKMEQQYESSSDSTEKLPEGEEICHFSKGIKQNKSDTTDREKKIKKIKDKTSKKKNELSDNAEKLPGKRDSCDSSEDKKSKNETSGREKKRCNLPEKCSRKRQDCSSSDTEKYSMKEDGHDSSDKRLKRIELRERRNLNSKRNTKEVQSGSSSSDVEESSEDNKKLKKQRATAKKKAGSIKEKMRNSLRASTKRKQADITSSSSSDIGDDDQNSLGEGSSDEQKIKPVTENLVLSSHTGFCQSSEEIKANLSSDEDGSSDDESEEGKKRTGKHNEENLGEEGEFPKEKCRMSAKKAELEENQRSYKQKKKRRRIKVQEDSSSENKSHSEEEDKEEEDEEEEEEDENDDSKSPGKGRKKIRKILKDDKLRTETQNALKEEEERRKRIAEREREREKLREVIEIEDASPTKCPITTKLVLDEDEETKEPLVQVHRNMVIKLKPHQVDGVQFMWDCCCESVKKTKKSPGSGCILAHCMGLGKTLQVVSFLHTVLLCDKLDFSTALVVCPLNTALNWMNEFEKWQEGLKDDEKLEVSELATVKRPQERSYMLQRWQEDGGVMIIGYEMYRNLAQGRNVKSRKLKEIFNKALVDPGPDFVVCDEGHILKNEASAVSKAMNSIRSRRRIILTGTPLQNNLIEYHCMVNFIKENLLGSIKEFRNRFINPIQNGQCADSTMVDVRVMKKRAHILYEMLAGCVQRKDYTALTKFLPPKHEYVLAVRMTPIQCKLYQYYLDHLTGVGNSSEGGRGKAGAKLFQDFQMLSRIWTHPWCLQLDYISKENKGYFDEDSMDEFIASDSDETSMSLSSDDFTKKKKTKGKRGKKDSSSSGSGSDNDVEVIKVWNSRSRGGGEGNVDETGNNPSVSLKLEESKAASSSNPSSPAPDWYKDFVTDADAEVLEHSGKMVLLFEILRMAEEIGDKVLVFSQSLISLDLIEDFLELASREKTEDKDKPLIYKGEGKWLRNIDYYRLDGSTTAQSRKKWAEEFNDETNVRGRLFIISTKAGSLGINLVAANRVIIFDASWNPSYDIQSIFRVYRFGQTKPVYVYRFLAQGTMEDKIYDRQVTKQSLSFRVVDQQQVERHFTMNELTELYTFEPDLLDDPNSEKKKKRDTPMLPKDTILAELLQIHKEHIVGYHEHDSLLDHKEEEELTEEERKAAWAEYEAEKKGLTMRFNIPTGTNLPPVSFNSQTPYIPFNLGALSAMSNQQLEDLINQGREKVVEATNSVTAVRIQPLEDIISAVWKENMNLSEAQVQALALSRQASQELDVKRREAIYNDVLTKQQMLISCVQRILMNRRLQQQYNQQQQQQMTYQQATLGHLMMPKPPNLIMNPSNYQQIDMRGMYQSVAGGMQPPPLQRAPPPMRSKNPGPSQGKSM</sequence>
<comment type="catalytic activity">
    <reaction evidence="29">
        <text>ATP + H2O = ADP + phosphate + H(+)</text>
        <dbReference type="Rhea" id="RHEA:13065"/>
        <dbReference type="ChEBI" id="CHEBI:15377"/>
        <dbReference type="ChEBI" id="CHEBI:15378"/>
        <dbReference type="ChEBI" id="CHEBI:30616"/>
        <dbReference type="ChEBI" id="CHEBI:43474"/>
        <dbReference type="ChEBI" id="CHEBI:456216"/>
        <dbReference type="EC" id="3.6.4.12"/>
    </reaction>
</comment>
<keyword evidence="12" id="KW-0227">DNA damage</keyword>
<evidence type="ECO:0000256" key="7">
    <source>
        <dbReference type="ARBA" id="ARBA00022481"/>
    </source>
</evidence>
<evidence type="ECO:0000256" key="21">
    <source>
        <dbReference type="ARBA" id="ARBA00023015"/>
    </source>
</evidence>
<evidence type="ECO:0000256" key="4">
    <source>
        <dbReference type="ARBA" id="ARBA00012551"/>
    </source>
</evidence>
<feature type="compositionally biased region" description="Low complexity" evidence="30">
    <location>
        <begin position="1843"/>
        <end position="1854"/>
    </location>
</feature>
<keyword evidence="9" id="KW-0597">Phosphoprotein</keyword>
<dbReference type="InterPro" id="IPR041430">
    <property type="entry name" value="ADD_ATRX"/>
</dbReference>
<dbReference type="GO" id="GO:0016605">
    <property type="term" value="C:PML body"/>
    <property type="evidence" value="ECO:0007669"/>
    <property type="project" value="UniProtKB-SubCell"/>
</dbReference>
<dbReference type="InterPro" id="IPR011011">
    <property type="entry name" value="Znf_FYVE_PHD"/>
</dbReference>
<keyword evidence="17" id="KW-0067">ATP-binding</keyword>
<dbReference type="SMART" id="SM00487">
    <property type="entry name" value="DEXDc"/>
    <property type="match status" value="1"/>
</dbReference>
<dbReference type="InterPro" id="IPR014001">
    <property type="entry name" value="Helicase_ATP-bd"/>
</dbReference>
<feature type="region of interest" description="Disordered" evidence="30">
    <location>
        <begin position="23"/>
        <end position="100"/>
    </location>
</feature>
<dbReference type="InterPro" id="IPR027417">
    <property type="entry name" value="P-loop_NTPase"/>
</dbReference>
<feature type="compositionally biased region" description="Basic and acidic residues" evidence="30">
    <location>
        <begin position="867"/>
        <end position="882"/>
    </location>
</feature>
<feature type="region of interest" description="Disordered" evidence="30">
    <location>
        <begin position="1767"/>
        <end position="1855"/>
    </location>
</feature>
<dbReference type="Gene3D" id="1.20.120.850">
    <property type="entry name" value="SWI2/SNF2 ATPases, N-terminal domain"/>
    <property type="match status" value="1"/>
</dbReference>
<dbReference type="Pfam" id="PF00271">
    <property type="entry name" value="Helicase_C"/>
    <property type="match status" value="1"/>
</dbReference>
<keyword evidence="19" id="KW-0156">Chromatin regulator</keyword>
<dbReference type="GO" id="GO:0042393">
    <property type="term" value="F:histone binding"/>
    <property type="evidence" value="ECO:0007669"/>
    <property type="project" value="UniProtKB-ARBA"/>
</dbReference>
<feature type="compositionally biased region" description="Basic and acidic residues" evidence="30">
    <location>
        <begin position="851"/>
        <end position="860"/>
    </location>
</feature>
<dbReference type="SMART" id="SM00490">
    <property type="entry name" value="HELICc"/>
    <property type="match status" value="1"/>
</dbReference>
<evidence type="ECO:0000256" key="30">
    <source>
        <dbReference type="SAM" id="MobiDB-lite"/>
    </source>
</evidence>
<reference evidence="35" key="1">
    <citation type="submission" date="2009-11" db="EMBL/GenBank/DDBJ databases">
        <authorList>
            <consortium name="Porcine genome sequencing project"/>
        </authorList>
    </citation>
    <scope>NUCLEOTIDE SEQUENCE [LARGE SCALE GENOMIC DNA]</scope>
    <source>
        <strain evidence="35">Duroc</strain>
    </source>
</reference>
<dbReference type="InterPro" id="IPR013083">
    <property type="entry name" value="Znf_RING/FYVE/PHD"/>
</dbReference>
<dbReference type="GO" id="GO:0005524">
    <property type="term" value="F:ATP binding"/>
    <property type="evidence" value="ECO:0007669"/>
    <property type="project" value="UniProtKB-KW"/>
</dbReference>
<keyword evidence="37" id="KW-1267">Proteomics identification</keyword>
<dbReference type="GO" id="GO:0006281">
    <property type="term" value="P:DNA repair"/>
    <property type="evidence" value="ECO:0007669"/>
    <property type="project" value="UniProtKB-KW"/>
</dbReference>
<keyword evidence="8" id="KW-1017">Isopeptide bond</keyword>
<evidence type="ECO:0000256" key="8">
    <source>
        <dbReference type="ARBA" id="ARBA00022499"/>
    </source>
</evidence>
<dbReference type="PROSITE" id="PS51192">
    <property type="entry name" value="HELICASE_ATP_BIND_1"/>
    <property type="match status" value="1"/>
</dbReference>
<dbReference type="GO" id="GO:0000781">
    <property type="term" value="C:chromosome, telomeric region"/>
    <property type="evidence" value="ECO:0007669"/>
    <property type="project" value="UniProtKB-SubCell"/>
</dbReference>
<dbReference type="FunFam" id="1.20.120.850:FF:000001">
    <property type="entry name" value="transcriptional regulator ATRX isoform X1"/>
    <property type="match status" value="1"/>
</dbReference>
<dbReference type="GO" id="GO:0003678">
    <property type="term" value="F:DNA helicase activity"/>
    <property type="evidence" value="ECO:0007669"/>
    <property type="project" value="UniProtKB-EC"/>
</dbReference>
<feature type="compositionally biased region" description="Basic and acidic residues" evidence="30">
    <location>
        <begin position="1290"/>
        <end position="1305"/>
    </location>
</feature>
<dbReference type="GeneTree" id="ENSGT00940000155902"/>
<evidence type="ECO:0000256" key="18">
    <source>
        <dbReference type="ARBA" id="ARBA00022843"/>
    </source>
</evidence>
<feature type="compositionally biased region" description="Acidic residues" evidence="30">
    <location>
        <begin position="64"/>
        <end position="81"/>
    </location>
</feature>
<evidence type="ECO:0000256" key="29">
    <source>
        <dbReference type="ARBA" id="ARBA00047995"/>
    </source>
</evidence>
<evidence type="ECO:0000256" key="9">
    <source>
        <dbReference type="ARBA" id="ARBA00022553"/>
    </source>
</evidence>
<feature type="region of interest" description="Disordered" evidence="30">
    <location>
        <begin position="441"/>
        <end position="1333"/>
    </location>
</feature>
<keyword evidence="25" id="KW-0539">Nucleus</keyword>
<dbReference type="InterPro" id="IPR001650">
    <property type="entry name" value="Helicase_C-like"/>
</dbReference>
<dbReference type="ExpressionAtlas" id="A0A5G2R5N8">
    <property type="expression patterns" value="baseline and differential"/>
</dbReference>
<proteinExistence type="evidence at protein level"/>
<reference evidence="34" key="3">
    <citation type="submission" date="2025-08" db="UniProtKB">
        <authorList>
            <consortium name="Ensembl"/>
        </authorList>
    </citation>
    <scope>IDENTIFICATION</scope>
</reference>
<dbReference type="Bgee" id="ENSSSCG00000012434">
    <property type="expression patterns" value="Expressed in pituitary gland and 43 other cell types or tissues"/>
</dbReference>
<gene>
    <name evidence="34 36" type="primary">ATRX</name>
</gene>
<feature type="compositionally biased region" description="Basic and acidic residues" evidence="30">
    <location>
        <begin position="898"/>
        <end position="916"/>
    </location>
</feature>
<evidence type="ECO:0007829" key="37">
    <source>
        <dbReference type="PeptideAtlas" id="A0A5G2R5N8"/>
    </source>
</evidence>
<dbReference type="GO" id="GO:0045944">
    <property type="term" value="P:positive regulation of transcription by RNA polymerase II"/>
    <property type="evidence" value="ECO:0007669"/>
    <property type="project" value="UniProtKB-ARBA"/>
</dbReference>
<evidence type="ECO:0000256" key="26">
    <source>
        <dbReference type="ARBA" id="ARBA00031106"/>
    </source>
</evidence>
<dbReference type="Gene3D" id="3.30.40.10">
    <property type="entry name" value="Zinc/RING finger domain, C3HC4 (zinc finger)"/>
    <property type="match status" value="1"/>
</dbReference>
<feature type="compositionally biased region" description="Acidic residues" evidence="30">
    <location>
        <begin position="1306"/>
        <end position="1322"/>
    </location>
</feature>
<dbReference type="InterPro" id="IPR049730">
    <property type="entry name" value="SNF2/RAD54-like_C"/>
</dbReference>
<feature type="compositionally biased region" description="Basic residues" evidence="30">
    <location>
        <begin position="1018"/>
        <end position="1028"/>
    </location>
</feature>
<dbReference type="Gene3D" id="3.40.50.300">
    <property type="entry name" value="P-loop containing nucleotide triphosphate hydrolases"/>
    <property type="match status" value="2"/>
</dbReference>
<keyword evidence="14" id="KW-0378">Hydrolase</keyword>
<evidence type="ECO:0000256" key="24">
    <source>
        <dbReference type="ARBA" id="ARBA00023204"/>
    </source>
</evidence>
<comment type="similarity">
    <text evidence="3">Belongs to the SNF2/RAD54 helicase family.</text>
</comment>
<keyword evidence="10" id="KW-0479">Metal-binding</keyword>
<reference evidence="34" key="2">
    <citation type="journal article" date="2020" name="Gigascience">
        <title>An improved pig reference genome sequence to enable pig genetics and genomics research.</title>
        <authorList>
            <person name="Warr A."/>
            <person name="Affara N."/>
            <person name="Aken B."/>
            <person name="Beiki H."/>
            <person name="Bickhart D.M."/>
            <person name="Billis K."/>
            <person name="Chow W."/>
            <person name="Eory L."/>
            <person name="Finlayson H.A."/>
            <person name="Flicek P."/>
            <person name="Giron C.G."/>
            <person name="Griffin D.K."/>
            <person name="Hall R."/>
            <person name="Hannum G."/>
            <person name="Hourlier T."/>
            <person name="Howe K."/>
            <person name="Hume D.A."/>
            <person name="Izuogu O."/>
            <person name="Kim K."/>
            <person name="Koren S."/>
            <person name="Liu H."/>
            <person name="Manchanda N."/>
            <person name="Martin F.J."/>
            <person name="Nonneman D.J."/>
            <person name="O'Connor R.E."/>
            <person name="Phillippy A.M."/>
            <person name="Rohrer G.A."/>
            <person name="Rosen B.D."/>
            <person name="Rund L.A."/>
            <person name="Sargent C.A."/>
            <person name="Schook L.B."/>
            <person name="Schroeder S.G."/>
            <person name="Schwartz A.S."/>
            <person name="Skinner B.M."/>
            <person name="Talbot R."/>
            <person name="Tseng E."/>
            <person name="Tuggle C.K."/>
            <person name="Watson M."/>
            <person name="Smith T.P.L."/>
            <person name="Archibald A.L."/>
        </authorList>
    </citation>
    <scope>NUCLEOTIDE SEQUENCE [LARGE SCALE GENOMIC DNA]</scope>
    <source>
        <strain evidence="34">Duroc</strain>
    </source>
</reference>
<feature type="compositionally biased region" description="Basic and acidic residues" evidence="30">
    <location>
        <begin position="936"/>
        <end position="977"/>
    </location>
</feature>
<dbReference type="PANTHER" id="PTHR46357">
    <property type="entry name" value="TRANSCRIPTIONAL REGULATOR ATRX"/>
    <property type="match status" value="1"/>
</dbReference>
<evidence type="ECO:0000256" key="5">
    <source>
        <dbReference type="ARBA" id="ARBA00016932"/>
    </source>
</evidence>
<dbReference type="Ensembl" id="ENSSSCT00000082719.2">
    <property type="protein sequence ID" value="ENSSSCP00000065905.2"/>
    <property type="gene ID" value="ENSSSCG00000012434.6"/>
</dbReference>
<feature type="compositionally biased region" description="Pro residues" evidence="30">
    <location>
        <begin position="2323"/>
        <end position="2334"/>
    </location>
</feature>
<name>A0A5G2R5N8_PIG</name>
<dbReference type="PANTHER" id="PTHR46357:SF1">
    <property type="entry name" value="TRANSCRIPTIONAL REGULATOR ATRX"/>
    <property type="match status" value="1"/>
</dbReference>
<keyword evidence="16" id="KW-0862">Zinc</keyword>
<feature type="compositionally biased region" description="Basic and acidic residues" evidence="30">
    <location>
        <begin position="1008"/>
        <end position="1017"/>
    </location>
</feature>
<dbReference type="GO" id="GO:0031509">
    <property type="term" value="P:subtelomeric heterochromatin formation"/>
    <property type="evidence" value="ECO:0007669"/>
    <property type="project" value="UniProtKB-ARBA"/>
</dbReference>
<evidence type="ECO:0000256" key="13">
    <source>
        <dbReference type="ARBA" id="ARBA00022771"/>
    </source>
</evidence>
<evidence type="ECO:0000256" key="3">
    <source>
        <dbReference type="ARBA" id="ARBA00007025"/>
    </source>
</evidence>
<keyword evidence="15" id="KW-0347">Helicase</keyword>
<evidence type="ECO:0000259" key="31">
    <source>
        <dbReference type="PROSITE" id="PS51192"/>
    </source>
</evidence>
<evidence type="ECO:0000256" key="12">
    <source>
        <dbReference type="ARBA" id="ARBA00022763"/>
    </source>
</evidence>
<protein>
    <recommendedName>
        <fullName evidence="5">Transcriptional regulator ATRX</fullName>
        <ecNumber evidence="4">3.6.4.12</ecNumber>
    </recommendedName>
    <alternativeName>
        <fullName evidence="26">ATP-dependent helicase ATRX</fullName>
    </alternativeName>
    <alternativeName>
        <fullName evidence="27">X-linked nuclear protein</fullName>
    </alternativeName>
</protein>
<feature type="region of interest" description="Disordered" evidence="30">
    <location>
        <begin position="282"/>
        <end position="301"/>
    </location>
</feature>
<feature type="domain" description="Helicase C-terminal" evidence="32">
    <location>
        <begin position="1880"/>
        <end position="2060"/>
    </location>
</feature>